<evidence type="ECO:0000259" key="8">
    <source>
        <dbReference type="Pfam" id="PF00557"/>
    </source>
</evidence>
<comment type="subunit">
    <text evidence="6">Monomer.</text>
</comment>
<dbReference type="SUPFAM" id="SSF55920">
    <property type="entry name" value="Creatinase/aminopeptidase"/>
    <property type="match status" value="1"/>
</dbReference>
<dbReference type="InterPro" id="IPR036005">
    <property type="entry name" value="Creatinase/aminopeptidase-like"/>
</dbReference>
<feature type="domain" description="Peptidase M24" evidence="8">
    <location>
        <begin position="13"/>
        <end position="237"/>
    </location>
</feature>
<feature type="binding site" evidence="6">
    <location>
        <position position="171"/>
    </location>
    <ligand>
        <name>substrate</name>
    </ligand>
</feature>
<dbReference type="InterPro" id="IPR000994">
    <property type="entry name" value="Pept_M24"/>
</dbReference>
<comment type="cofactor">
    <cofactor evidence="6">
        <name>Co(2+)</name>
        <dbReference type="ChEBI" id="CHEBI:48828"/>
    </cofactor>
    <cofactor evidence="6">
        <name>Zn(2+)</name>
        <dbReference type="ChEBI" id="CHEBI:29105"/>
    </cofactor>
    <cofactor evidence="6">
        <name>Mn(2+)</name>
        <dbReference type="ChEBI" id="CHEBI:29035"/>
    </cofactor>
    <cofactor evidence="6">
        <name>Fe(2+)</name>
        <dbReference type="ChEBI" id="CHEBI:29033"/>
    </cofactor>
    <text evidence="6">Binds 2 divalent metal cations per subunit. Has a high-affinity and a low affinity metal-binding site. The true nature of the physiological cofactor is under debate. The enzyme is active with cobalt, zinc, manganese or divalent iron ions. Most likely, methionine aminopeptidases function as mononuclear Fe(2+)-metalloproteases under physiological conditions, and the catalytically relevant metal-binding site has been assigned to the histidine-containing high-affinity site.</text>
</comment>
<feature type="binding site" evidence="6">
    <location>
        <position position="79"/>
    </location>
    <ligand>
        <name>substrate</name>
    </ligand>
</feature>
<protein>
    <recommendedName>
        <fullName evidence="6 7">Methionine aminopeptidase</fullName>
        <shortName evidence="6">MAP</shortName>
        <shortName evidence="6">MetAP</shortName>
        <ecNumber evidence="6 7">3.4.11.18</ecNumber>
    </recommendedName>
    <alternativeName>
        <fullName evidence="6">Peptidase M</fullName>
    </alternativeName>
</protein>
<dbReference type="InterPro" id="IPR001714">
    <property type="entry name" value="Pept_M24_MAP"/>
</dbReference>
<evidence type="ECO:0000256" key="2">
    <source>
        <dbReference type="ARBA" id="ARBA00022438"/>
    </source>
</evidence>
<dbReference type="GO" id="GO:0046872">
    <property type="term" value="F:metal ion binding"/>
    <property type="evidence" value="ECO:0007669"/>
    <property type="project" value="UniProtKB-UniRule"/>
</dbReference>
<dbReference type="HAMAP" id="MF_01974">
    <property type="entry name" value="MetAP_1"/>
    <property type="match status" value="1"/>
</dbReference>
<accession>A0A0G1M4F6</accession>
<dbReference type="PANTHER" id="PTHR43330">
    <property type="entry name" value="METHIONINE AMINOPEPTIDASE"/>
    <property type="match status" value="1"/>
</dbReference>
<comment type="catalytic activity">
    <reaction evidence="6 7">
        <text>Release of N-terminal amino acids, preferentially methionine, from peptides and arylamides.</text>
        <dbReference type="EC" id="3.4.11.18"/>
    </reaction>
</comment>
<dbReference type="Pfam" id="PF00557">
    <property type="entry name" value="Peptidase_M24"/>
    <property type="match status" value="1"/>
</dbReference>
<organism evidence="9 10">
    <name type="scientific">Candidatus Amesbacteria bacterium GW2011_GWC2_45_19</name>
    <dbReference type="NCBI Taxonomy" id="1618366"/>
    <lineage>
        <taxon>Bacteria</taxon>
        <taxon>Candidatus Amesiibacteriota</taxon>
    </lineage>
</organism>
<dbReference type="PANTHER" id="PTHR43330:SF27">
    <property type="entry name" value="METHIONINE AMINOPEPTIDASE"/>
    <property type="match status" value="1"/>
</dbReference>
<dbReference type="AlphaFoldDB" id="A0A0G1M4F6"/>
<feature type="binding site" evidence="6">
    <location>
        <position position="107"/>
    </location>
    <ligand>
        <name>a divalent metal cation</name>
        <dbReference type="ChEBI" id="CHEBI:60240"/>
        <label>1</label>
    </ligand>
</feature>
<sequence length="249" mass="26625">MTKLTIKTGKEIEMMREGGVKLAGIRDKIVRAVRPGITAAELDSLADKLIAQAGGKPSFKMVPGYRWATCININDVVVHGIPNDYKIKAGDKVGIDMGFFYKGWHTDTSVTVGGPARFLEVGRLGLKRAIAQAQMGKRVADISAAMQKTVEGAGYNAVRALTGHGIGRELHEEPAIPCFVLGSYGHSPKLIPGMVLAIEIMYNQGGSAVVYKNSDGWTIVTADGKISGLFEETVAITSHGPLVLTCQTR</sequence>
<proteinExistence type="inferred from homology"/>
<keyword evidence="4 6" id="KW-0479">Metal-binding</keyword>
<feature type="binding site" evidence="6">
    <location>
        <position position="231"/>
    </location>
    <ligand>
        <name>a divalent metal cation</name>
        <dbReference type="ChEBI" id="CHEBI:60240"/>
        <label>1</label>
    </ligand>
</feature>
<feature type="binding site" evidence="6">
    <location>
        <position position="96"/>
    </location>
    <ligand>
        <name>a divalent metal cation</name>
        <dbReference type="ChEBI" id="CHEBI:60240"/>
        <label>1</label>
    </ligand>
</feature>
<reference evidence="9 10" key="1">
    <citation type="journal article" date="2015" name="Nature">
        <title>rRNA introns, odd ribosomes, and small enigmatic genomes across a large radiation of phyla.</title>
        <authorList>
            <person name="Brown C.T."/>
            <person name="Hug L.A."/>
            <person name="Thomas B.C."/>
            <person name="Sharon I."/>
            <person name="Castelle C.J."/>
            <person name="Singh A."/>
            <person name="Wilkins M.J."/>
            <person name="Williams K.H."/>
            <person name="Banfield J.F."/>
        </authorList>
    </citation>
    <scope>NUCLEOTIDE SEQUENCE [LARGE SCALE GENOMIC DNA]</scope>
</reference>
<comment type="similarity">
    <text evidence="6">Belongs to the peptidase M24A family. Methionine aminopeptidase type 1 subfamily.</text>
</comment>
<dbReference type="GO" id="GO:0070006">
    <property type="term" value="F:metalloaminopeptidase activity"/>
    <property type="evidence" value="ECO:0007669"/>
    <property type="project" value="UniProtKB-UniRule"/>
</dbReference>
<evidence type="ECO:0000256" key="4">
    <source>
        <dbReference type="ARBA" id="ARBA00022723"/>
    </source>
</evidence>
<evidence type="ECO:0000256" key="6">
    <source>
        <dbReference type="HAMAP-Rule" id="MF_01974"/>
    </source>
</evidence>
<evidence type="ECO:0000256" key="1">
    <source>
        <dbReference type="ARBA" id="ARBA00002521"/>
    </source>
</evidence>
<keyword evidence="3 6" id="KW-0645">Protease</keyword>
<dbReference type="EMBL" id="LCKS01000004">
    <property type="protein sequence ID" value="KKU03101.1"/>
    <property type="molecule type" value="Genomic_DNA"/>
</dbReference>
<feature type="binding site" evidence="6">
    <location>
        <position position="199"/>
    </location>
    <ligand>
        <name>a divalent metal cation</name>
        <dbReference type="ChEBI" id="CHEBI:60240"/>
        <label>2</label>
        <note>catalytic</note>
    </ligand>
</feature>
<dbReference type="EC" id="3.4.11.18" evidence="6 7"/>
<feature type="binding site" evidence="6">
    <location>
        <position position="231"/>
    </location>
    <ligand>
        <name>a divalent metal cation</name>
        <dbReference type="ChEBI" id="CHEBI:60240"/>
        <label>2</label>
        <note>catalytic</note>
    </ligand>
</feature>
<evidence type="ECO:0000313" key="9">
    <source>
        <dbReference type="EMBL" id="KKU03101.1"/>
    </source>
</evidence>
<dbReference type="InterPro" id="IPR002467">
    <property type="entry name" value="Pept_M24A_MAP1"/>
</dbReference>
<dbReference type="GO" id="GO:0004239">
    <property type="term" value="F:initiator methionyl aminopeptidase activity"/>
    <property type="evidence" value="ECO:0007669"/>
    <property type="project" value="UniProtKB-UniRule"/>
</dbReference>
<evidence type="ECO:0000313" key="10">
    <source>
        <dbReference type="Proteomes" id="UP000034264"/>
    </source>
</evidence>
<evidence type="ECO:0000256" key="7">
    <source>
        <dbReference type="RuleBase" id="RU003653"/>
    </source>
</evidence>
<dbReference type="GO" id="GO:0005829">
    <property type="term" value="C:cytosol"/>
    <property type="evidence" value="ECO:0007669"/>
    <property type="project" value="TreeGrafter"/>
</dbReference>
<dbReference type="PRINTS" id="PR00599">
    <property type="entry name" value="MAPEPTIDASE"/>
</dbReference>
<gene>
    <name evidence="6" type="primary">map</name>
    <name evidence="9" type="ORF">UX05_C0004G0110</name>
</gene>
<feature type="binding site" evidence="6">
    <location>
        <position position="164"/>
    </location>
    <ligand>
        <name>a divalent metal cation</name>
        <dbReference type="ChEBI" id="CHEBI:60240"/>
        <label>2</label>
        <note>catalytic</note>
    </ligand>
</feature>
<comment type="caution">
    <text evidence="9">The sequence shown here is derived from an EMBL/GenBank/DDBJ whole genome shotgun (WGS) entry which is preliminary data.</text>
</comment>
<evidence type="ECO:0000256" key="5">
    <source>
        <dbReference type="ARBA" id="ARBA00022801"/>
    </source>
</evidence>
<name>A0A0G1M4F6_9BACT</name>
<dbReference type="Gene3D" id="3.90.230.10">
    <property type="entry name" value="Creatinase/methionine aminopeptidase superfamily"/>
    <property type="match status" value="1"/>
</dbReference>
<evidence type="ECO:0000256" key="3">
    <source>
        <dbReference type="ARBA" id="ARBA00022670"/>
    </source>
</evidence>
<keyword evidence="2 6" id="KW-0031">Aminopeptidase</keyword>
<comment type="function">
    <text evidence="1 6">Removes the N-terminal methionine from nascent proteins. The N-terminal methionine is often cleaved when the second residue in the primary sequence is small and uncharged (Met-Ala-, Cys, Gly, Pro, Ser, Thr, or Val). Requires deformylation of the N(alpha)-formylated initiator methionine before it can be hydrolyzed.</text>
</comment>
<dbReference type="Proteomes" id="UP000034264">
    <property type="component" value="Unassembled WGS sequence"/>
</dbReference>
<feature type="binding site" evidence="6">
    <location>
        <position position="107"/>
    </location>
    <ligand>
        <name>a divalent metal cation</name>
        <dbReference type="ChEBI" id="CHEBI:60240"/>
        <label>2</label>
        <note>catalytic</note>
    </ligand>
</feature>
<dbReference type="NCBIfam" id="TIGR00500">
    <property type="entry name" value="met_pdase_I"/>
    <property type="match status" value="1"/>
</dbReference>
<keyword evidence="5 6" id="KW-0378">Hydrolase</keyword>
<dbReference type="GO" id="GO:0006508">
    <property type="term" value="P:proteolysis"/>
    <property type="evidence" value="ECO:0007669"/>
    <property type="project" value="UniProtKB-KW"/>
</dbReference>